<evidence type="ECO:0000256" key="5">
    <source>
        <dbReference type="ARBA" id="ARBA00022630"/>
    </source>
</evidence>
<feature type="domain" description="FAD-dependent oxidoreductase 2 FAD-binding" evidence="12">
    <location>
        <begin position="8"/>
        <end position="355"/>
    </location>
</feature>
<keyword evidence="5 11" id="KW-0285">Flavoprotein</keyword>
<dbReference type="SUPFAM" id="SSF51905">
    <property type="entry name" value="FAD/NAD(P)-binding domain"/>
    <property type="match status" value="1"/>
</dbReference>
<evidence type="ECO:0000313" key="13">
    <source>
        <dbReference type="EMBL" id="PIP15282.1"/>
    </source>
</evidence>
<comment type="pathway">
    <text evidence="2 11">Cofactor biosynthesis; NAD(+) biosynthesis; iminoaspartate from L-aspartate (oxidase route): step 1/1.</text>
</comment>
<evidence type="ECO:0000256" key="2">
    <source>
        <dbReference type="ARBA" id="ARBA00004950"/>
    </source>
</evidence>
<proteinExistence type="inferred from homology"/>
<keyword evidence="8 11" id="KW-0560">Oxidoreductase</keyword>
<evidence type="ECO:0000256" key="8">
    <source>
        <dbReference type="ARBA" id="ARBA00023002"/>
    </source>
</evidence>
<evidence type="ECO:0000256" key="7">
    <source>
        <dbReference type="ARBA" id="ARBA00022827"/>
    </source>
</evidence>
<dbReference type="PANTHER" id="PTHR42716:SF2">
    <property type="entry name" value="L-ASPARTATE OXIDASE, CHLOROPLASTIC"/>
    <property type="match status" value="1"/>
</dbReference>
<comment type="catalytic activity">
    <reaction evidence="9">
        <text>L-aspartate + O2 = iminosuccinate + H2O2</text>
        <dbReference type="Rhea" id="RHEA:25876"/>
        <dbReference type="ChEBI" id="CHEBI:15379"/>
        <dbReference type="ChEBI" id="CHEBI:16240"/>
        <dbReference type="ChEBI" id="CHEBI:29991"/>
        <dbReference type="ChEBI" id="CHEBI:77875"/>
        <dbReference type="EC" id="1.4.3.16"/>
    </reaction>
    <physiologicalReaction direction="left-to-right" evidence="9">
        <dbReference type="Rhea" id="RHEA:25877"/>
    </physiologicalReaction>
</comment>
<comment type="similarity">
    <text evidence="3 11">Belongs to the FAD-dependent oxidoreductase 2 family. NadB subfamily.</text>
</comment>
<dbReference type="InterPro" id="IPR027477">
    <property type="entry name" value="Succ_DH/fumarate_Rdtase_cat_sf"/>
</dbReference>
<evidence type="ECO:0000256" key="11">
    <source>
        <dbReference type="RuleBase" id="RU362049"/>
    </source>
</evidence>
<keyword evidence="7 11" id="KW-0274">FAD</keyword>
<dbReference type="SUPFAM" id="SSF56425">
    <property type="entry name" value="Succinate dehydrogenase/fumarate reductase flavoprotein, catalytic domain"/>
    <property type="match status" value="1"/>
</dbReference>
<dbReference type="AlphaFoldDB" id="A0A2G9Y7Q7"/>
<evidence type="ECO:0000256" key="4">
    <source>
        <dbReference type="ARBA" id="ARBA00012173"/>
    </source>
</evidence>
<evidence type="ECO:0000313" key="14">
    <source>
        <dbReference type="Proteomes" id="UP000231025"/>
    </source>
</evidence>
<dbReference type="PANTHER" id="PTHR42716">
    <property type="entry name" value="L-ASPARTATE OXIDASE"/>
    <property type="match status" value="1"/>
</dbReference>
<dbReference type="GO" id="GO:0005737">
    <property type="term" value="C:cytoplasm"/>
    <property type="evidence" value="ECO:0007669"/>
    <property type="project" value="UniProtKB-SubCell"/>
</dbReference>
<evidence type="ECO:0000256" key="9">
    <source>
        <dbReference type="ARBA" id="ARBA00048305"/>
    </source>
</evidence>
<dbReference type="UniPathway" id="UPA00253">
    <property type="reaction ID" value="UER00326"/>
</dbReference>
<name>A0A2G9Y7Q7_9BACT</name>
<comment type="subcellular location">
    <subcellularLocation>
        <location evidence="11">Cytoplasm</location>
    </subcellularLocation>
</comment>
<dbReference type="GO" id="GO:0008734">
    <property type="term" value="F:L-aspartate oxidase activity"/>
    <property type="evidence" value="ECO:0007669"/>
    <property type="project" value="UniProtKB-UniRule"/>
</dbReference>
<evidence type="ECO:0000256" key="1">
    <source>
        <dbReference type="ARBA" id="ARBA00001974"/>
    </source>
</evidence>
<accession>A0A2G9Y7Q7</accession>
<dbReference type="Gene3D" id="3.50.50.60">
    <property type="entry name" value="FAD/NAD(P)-binding domain"/>
    <property type="match status" value="1"/>
</dbReference>
<organism evidence="13 14">
    <name type="scientific">Candidatus Roizmanbacteria bacterium CG23_combo_of_CG06-09_8_20_14_all_35_49</name>
    <dbReference type="NCBI Taxonomy" id="1974863"/>
    <lineage>
        <taxon>Bacteria</taxon>
        <taxon>Candidatus Roizmaniibacteriota</taxon>
    </lineage>
</organism>
<dbReference type="FunFam" id="3.90.700.10:FF:000002">
    <property type="entry name" value="L-aspartate oxidase"/>
    <property type="match status" value="1"/>
</dbReference>
<sequence length="368" mass="40763">MKEKYQNIIVGSGLAGLTSALILEKYGSVLLISKAGLQNCATNLAQGGIAAVISPEDNFNSHIQDTLVAGAFHNQIKTVEILVKEGPAAIKWLQQQGVIFDKNPGLEAAHSYRRVMRISDFSGREIEKVLLKKIKQNKNIKVLENCLVRDLLVEKKQCFGVRTTKNIYGDKIILATGGLGQIYVYTTNPKVATGDGVAMAYRAGCQLVDLEFIQFHPTALKDKSSPLFLLSESLRGEGAYLINEKGERFISELAPRDIIARAIVKEQEKGEVYLDIRHRGEKFIKKRFPNIYRELKERGFDLTKEQIPITPAAHYSCGGIKVDNYGRTNIKNLFAFGEVACTGVHGANRLASNSLLEAVVFPRRLGEL</sequence>
<dbReference type="InterPro" id="IPR003953">
    <property type="entry name" value="FAD-dep_OxRdtase_2_FAD-bd"/>
</dbReference>
<evidence type="ECO:0000256" key="3">
    <source>
        <dbReference type="ARBA" id="ARBA00008562"/>
    </source>
</evidence>
<dbReference type="InterPro" id="IPR036188">
    <property type="entry name" value="FAD/NAD-bd_sf"/>
</dbReference>
<comment type="cofactor">
    <cofactor evidence="1 11">
        <name>FAD</name>
        <dbReference type="ChEBI" id="CHEBI:57692"/>
    </cofactor>
</comment>
<evidence type="ECO:0000259" key="12">
    <source>
        <dbReference type="Pfam" id="PF00890"/>
    </source>
</evidence>
<dbReference type="NCBIfam" id="TIGR00551">
    <property type="entry name" value="nadB"/>
    <property type="match status" value="1"/>
</dbReference>
<comment type="function">
    <text evidence="11">Catalyzes the oxidation of L-aspartate to iminoaspartate.</text>
</comment>
<dbReference type="Pfam" id="PF00890">
    <property type="entry name" value="FAD_binding_2"/>
    <property type="match status" value="1"/>
</dbReference>
<keyword evidence="6 11" id="KW-0662">Pyridine nucleotide biosynthesis</keyword>
<dbReference type="Gene3D" id="3.90.700.10">
    <property type="entry name" value="Succinate dehydrogenase/fumarate reductase flavoprotein, catalytic domain"/>
    <property type="match status" value="1"/>
</dbReference>
<evidence type="ECO:0000256" key="6">
    <source>
        <dbReference type="ARBA" id="ARBA00022642"/>
    </source>
</evidence>
<evidence type="ECO:0000256" key="10">
    <source>
        <dbReference type="NCBIfam" id="TIGR00551"/>
    </source>
</evidence>
<reference evidence="13 14" key="1">
    <citation type="submission" date="2017-09" db="EMBL/GenBank/DDBJ databases">
        <title>Depth-based differentiation of microbial function through sediment-hosted aquifers and enrichment of novel symbionts in the deep terrestrial subsurface.</title>
        <authorList>
            <person name="Probst A.J."/>
            <person name="Ladd B."/>
            <person name="Jarett J.K."/>
            <person name="Geller-Mcgrath D.E."/>
            <person name="Sieber C.M."/>
            <person name="Emerson J.B."/>
            <person name="Anantharaman K."/>
            <person name="Thomas B.C."/>
            <person name="Malmstrom R."/>
            <person name="Stieglmeier M."/>
            <person name="Klingl A."/>
            <person name="Woyke T."/>
            <person name="Ryan C.M."/>
            <person name="Banfield J.F."/>
        </authorList>
    </citation>
    <scope>NUCLEOTIDE SEQUENCE [LARGE SCALE GENOMIC DNA]</scope>
    <source>
        <strain evidence="13">CG23_combo_of_CG06-09_8_20_14_all_35_49</strain>
    </source>
</reference>
<dbReference type="GO" id="GO:0034628">
    <property type="term" value="P:'de novo' NAD+ biosynthetic process from L-aspartate"/>
    <property type="evidence" value="ECO:0007669"/>
    <property type="project" value="TreeGrafter"/>
</dbReference>
<dbReference type="EC" id="1.4.3.16" evidence="4 10"/>
<dbReference type="PRINTS" id="PR00368">
    <property type="entry name" value="FADPNR"/>
</dbReference>
<dbReference type="InterPro" id="IPR005288">
    <property type="entry name" value="NadB"/>
</dbReference>
<dbReference type="EMBL" id="PCRE01000009">
    <property type="protein sequence ID" value="PIP15282.1"/>
    <property type="molecule type" value="Genomic_DNA"/>
</dbReference>
<comment type="caution">
    <text evidence="13">The sequence shown here is derived from an EMBL/GenBank/DDBJ whole genome shotgun (WGS) entry which is preliminary data.</text>
</comment>
<protein>
    <recommendedName>
        <fullName evidence="4 10">L-aspartate oxidase</fullName>
        <ecNumber evidence="4 10">1.4.3.16</ecNumber>
    </recommendedName>
</protein>
<dbReference type="Proteomes" id="UP000231025">
    <property type="component" value="Unassembled WGS sequence"/>
</dbReference>
<gene>
    <name evidence="13" type="primary">nadB</name>
    <name evidence="13" type="ORF">COX47_00575</name>
</gene>